<sequence>MENYDLNKREELIINFLEKEDLSYTEIQEKGGKKLSSGTSLSKYLKNLKRINLIEDYDTPETRFRSRYRLTENYHNIKREFLKKTSINQWMEDRTDWQTILNLLIRYLETNYPNVFQEYPDINFRDFLIDIYSYLKFFQFEIKILYIEFQKYINLVIYLIINHPDGKYNRFKEIFNISPSSLIDVINQIKMKGILESFSYKDIQEDLIVNKEPMNYFLITEDPVLNQFKKEIETRFPKFLLCWEFPNINIENNFDFLLQFSYSILSNSHEIVLKSEKEELLNFYQKFKICLIVYIREYIFSLLNILRLESDKHELESRPPLELLPVNEKIEYREKLLLSSISLPNNIKKTIENYFLKLKSPNKDIIVYLERIIKKLSKVIENKFNSSDFIQSSELIYKKSHLLFLLRIFHKLDNKLYKKFQKETITDFPNIKMSYSYISDNIFETIKKYNIGMDDEKDYLKISFVIRSFFERIRHLSNYIKLEGNQPHIIQNFKDIFNLVEKNFSPNINFQFLKQKIQIFLDGVQIEPREEIYVLLNRLVELDKKDLELVKLTMLYYIKFNDLDEFNNILKKFQLSLKEKISILESFIEFIPKDFDLFNFLDIEYFYEREFFLKENVQNRIKINNDLEYFNIMLKELALFYERKENLRAAMTYFFLGSLDKNPDIEKRLEVEISYNNRFKKPMALNLIQIFLKIKDEDRHFKIENPEIIKQIYEPRKRILGTKDIIDEINEFDEEIPYLINIFIKIYLFQEISLKDPKYEDLANKIIKRVDNLTKINSEIIKDSEKTEEEIYLLNILSIVDRFKKFQYFQFLGIQMQAQFYLQNIKNLHSNESPPKYVDPFSYEEPLFDSKVMPNLYRRPYNSFLNQSLESKNIIPLYNLMNKTNLLEVKRKEFMRLKTAYRELNPEGINQKKRDFPFEIAYSQEYVIPQNWDNEKWKIAINQFNNYPLLKIELTDLYLYHNRAFIDFEVLENLCLSLLKIYGINWAERYLNQYIDYLIWYNDRIENIKLFEVIRGYELIQNTFSFFRYTIKAIIYWEYRERSKVIENIN</sequence>
<feature type="non-terminal residue" evidence="1">
    <location>
        <position position="1050"/>
    </location>
</feature>
<organism evidence="1">
    <name type="scientific">marine sediment metagenome</name>
    <dbReference type="NCBI Taxonomy" id="412755"/>
    <lineage>
        <taxon>unclassified sequences</taxon>
        <taxon>metagenomes</taxon>
        <taxon>ecological metagenomes</taxon>
    </lineage>
</organism>
<comment type="caution">
    <text evidence="1">The sequence shown here is derived from an EMBL/GenBank/DDBJ whole genome shotgun (WGS) entry which is preliminary data.</text>
</comment>
<accession>A0A0F9R6A2</accession>
<dbReference type="AlphaFoldDB" id="A0A0F9R6A2"/>
<evidence type="ECO:0000313" key="1">
    <source>
        <dbReference type="EMBL" id="KKN44797.1"/>
    </source>
</evidence>
<reference evidence="1" key="1">
    <citation type="journal article" date="2015" name="Nature">
        <title>Complex archaea that bridge the gap between prokaryotes and eukaryotes.</title>
        <authorList>
            <person name="Spang A."/>
            <person name="Saw J.H."/>
            <person name="Jorgensen S.L."/>
            <person name="Zaremba-Niedzwiedzka K."/>
            <person name="Martijn J."/>
            <person name="Lind A.E."/>
            <person name="van Eijk R."/>
            <person name="Schleper C."/>
            <person name="Guy L."/>
            <person name="Ettema T.J."/>
        </authorList>
    </citation>
    <scope>NUCLEOTIDE SEQUENCE</scope>
</reference>
<name>A0A0F9R6A2_9ZZZZ</name>
<dbReference type="InterPro" id="IPR036390">
    <property type="entry name" value="WH_DNA-bd_sf"/>
</dbReference>
<dbReference type="SUPFAM" id="SSF46785">
    <property type="entry name" value="Winged helix' DNA-binding domain"/>
    <property type="match status" value="1"/>
</dbReference>
<protein>
    <submittedName>
        <fullName evidence="1">Uncharacterized protein</fullName>
    </submittedName>
</protein>
<dbReference type="EMBL" id="LAZR01001429">
    <property type="protein sequence ID" value="KKN44797.1"/>
    <property type="molecule type" value="Genomic_DNA"/>
</dbReference>
<proteinExistence type="predicted"/>
<gene>
    <name evidence="1" type="ORF">LCGC14_0689630</name>
</gene>